<dbReference type="InterPro" id="IPR023780">
    <property type="entry name" value="Chromo_domain"/>
</dbReference>
<feature type="compositionally biased region" description="Low complexity" evidence="1">
    <location>
        <begin position="91"/>
        <end position="109"/>
    </location>
</feature>
<dbReference type="Pfam" id="PF00385">
    <property type="entry name" value="Chromo"/>
    <property type="match status" value="1"/>
</dbReference>
<feature type="domain" description="Chromo" evidence="2">
    <location>
        <begin position="245"/>
        <end position="292"/>
    </location>
</feature>
<dbReference type="SUPFAM" id="SSF54160">
    <property type="entry name" value="Chromo domain-like"/>
    <property type="match status" value="1"/>
</dbReference>
<feature type="compositionally biased region" description="Acidic residues" evidence="1">
    <location>
        <begin position="110"/>
        <end position="120"/>
    </location>
</feature>
<feature type="region of interest" description="Disordered" evidence="1">
    <location>
        <begin position="60"/>
        <end position="122"/>
    </location>
</feature>
<evidence type="ECO:0000259" key="2">
    <source>
        <dbReference type="Pfam" id="PF00385"/>
    </source>
</evidence>
<gene>
    <name evidence="3" type="ORF">Pmar_PMAR009510</name>
</gene>
<dbReference type="AlphaFoldDB" id="C5KED8"/>
<feature type="region of interest" description="Disordered" evidence="1">
    <location>
        <begin position="189"/>
        <end position="211"/>
    </location>
</feature>
<evidence type="ECO:0000256" key="1">
    <source>
        <dbReference type="SAM" id="MobiDB-lite"/>
    </source>
</evidence>
<dbReference type="GeneID" id="9053198"/>
<feature type="compositionally biased region" description="Basic and acidic residues" evidence="1">
    <location>
        <begin position="72"/>
        <end position="90"/>
    </location>
</feature>
<evidence type="ECO:0000313" key="3">
    <source>
        <dbReference type="EMBL" id="EER17076.1"/>
    </source>
</evidence>
<evidence type="ECO:0000313" key="4">
    <source>
        <dbReference type="Proteomes" id="UP000007800"/>
    </source>
</evidence>
<name>C5KED8_PERM5</name>
<organism evidence="4">
    <name type="scientific">Perkinsus marinus (strain ATCC 50983 / TXsc)</name>
    <dbReference type="NCBI Taxonomy" id="423536"/>
    <lineage>
        <taxon>Eukaryota</taxon>
        <taxon>Sar</taxon>
        <taxon>Alveolata</taxon>
        <taxon>Perkinsozoa</taxon>
        <taxon>Perkinsea</taxon>
        <taxon>Perkinsida</taxon>
        <taxon>Perkinsidae</taxon>
        <taxon>Perkinsus</taxon>
    </lineage>
</organism>
<dbReference type="Proteomes" id="UP000007800">
    <property type="component" value="Unassembled WGS sequence"/>
</dbReference>
<dbReference type="Gene3D" id="2.40.50.40">
    <property type="match status" value="1"/>
</dbReference>
<dbReference type="EMBL" id="GG672330">
    <property type="protein sequence ID" value="EER17076.1"/>
    <property type="molecule type" value="Genomic_DNA"/>
</dbReference>
<protein>
    <recommendedName>
        <fullName evidence="2">Chromo domain-containing protein</fullName>
    </recommendedName>
</protein>
<accession>C5KED8</accession>
<reference evidence="3 4" key="1">
    <citation type="submission" date="2008-07" db="EMBL/GenBank/DDBJ databases">
        <authorList>
            <person name="El-Sayed N."/>
            <person name="Caler E."/>
            <person name="Inman J."/>
            <person name="Amedeo P."/>
            <person name="Hass B."/>
            <person name="Wortman J."/>
        </authorList>
    </citation>
    <scope>NUCLEOTIDE SEQUENCE [LARGE SCALE GENOMIC DNA]</scope>
    <source>
        <strain evidence="4">ATCC 50983 / TXsc</strain>
    </source>
</reference>
<sequence>MEYVVFSGGMQGVRSAKSGSSVAFTMILRERRKASSSLAASTSEEEYRIGVDALEQLDKALATLEEEEEEEQPSREIRPRRARENNKTRIVDPSSSSDVTPSPSPSSSPSEDEDSTDGPDLEGGIIVARTRKDGELWLLVKPRDEAWNKVLWAPFEVCCEEDAAFRQRYANFKRKYRESEGPHAVDFVANRRDRSSSSVSGDGGISRSGRATSSLSGAAVIDMPQKELLDVLVDRGVINAEWLVPDHLLTCSKVDDGKIWLVQWGGLPVSEATWEDESPTDTPQELIDEWNKWNDASRKLRWQKIADEYLAAHKEEIEEIAAAKRVKKRGRPPKHKKRVEGIAIQDIRRPKVKGLRRDGVNL</sequence>
<keyword evidence="4" id="KW-1185">Reference proteome</keyword>
<dbReference type="RefSeq" id="XP_002785280.1">
    <property type="nucleotide sequence ID" value="XM_002785234.1"/>
</dbReference>
<dbReference type="InParanoid" id="C5KED8"/>
<proteinExistence type="predicted"/>
<dbReference type="InterPro" id="IPR016197">
    <property type="entry name" value="Chromo-like_dom_sf"/>
</dbReference>
<dbReference type="OrthoDB" id="10443780at2759"/>